<dbReference type="InterPro" id="IPR005149">
    <property type="entry name" value="Tscrpt_reg_PadR_N"/>
</dbReference>
<evidence type="ECO:0000313" key="3">
    <source>
        <dbReference type="EMBL" id="APH02162.1"/>
    </source>
</evidence>
<dbReference type="PANTHER" id="PTHR43252">
    <property type="entry name" value="TRANSCRIPTIONAL REGULATOR YQJI"/>
    <property type="match status" value="1"/>
</dbReference>
<reference evidence="3 4" key="1">
    <citation type="submission" date="2015-11" db="EMBL/GenBank/DDBJ databases">
        <authorList>
            <person name="Zhang Y."/>
            <person name="Guo Z."/>
        </authorList>
    </citation>
    <scope>NUCLEOTIDE SEQUENCE [LARGE SCALE GENOMIC DNA]</scope>
    <source>
        <strain evidence="3 4">YFY001</strain>
    </source>
</reference>
<sequence>MTTGHVLMGLLSRGPQHGYDLKRHHDELLPAARPMAFGQVYAALGRLAGKGLVAEAAVEQGSGPERVVYELTDAGRAEVDSWAAEPDGPGEHVANPLASKVAVALLLGGHDAAATYLRRQRAAHLERMRSLTRDKREAKGDLHRVLAADYALSHLDADVRWMEDALERVHDLEGDRA</sequence>
<dbReference type="EMBL" id="CP013290">
    <property type="protein sequence ID" value="APH02162.1"/>
    <property type="molecule type" value="Genomic_DNA"/>
</dbReference>
<evidence type="ECO:0000313" key="4">
    <source>
        <dbReference type="Proteomes" id="UP000182938"/>
    </source>
</evidence>
<proteinExistence type="predicted"/>
<name>A0A1L3MIK4_9MICO</name>
<protein>
    <submittedName>
        <fullName evidence="3">PadR family transcriptional regulator</fullName>
    </submittedName>
</protein>
<keyword evidence="4" id="KW-1185">Reference proteome</keyword>
<dbReference type="SUPFAM" id="SSF46785">
    <property type="entry name" value="Winged helix' DNA-binding domain"/>
    <property type="match status" value="1"/>
</dbReference>
<gene>
    <name evidence="3" type="ORF">ASJ30_12000</name>
</gene>
<dbReference type="Pfam" id="PF10400">
    <property type="entry name" value="Vir_act_alpha_C"/>
    <property type="match status" value="1"/>
</dbReference>
<dbReference type="AlphaFoldDB" id="A0A1L3MIK4"/>
<evidence type="ECO:0000259" key="2">
    <source>
        <dbReference type="Pfam" id="PF10400"/>
    </source>
</evidence>
<organism evidence="3 4">
    <name type="scientific">Janibacter indicus</name>
    <dbReference type="NCBI Taxonomy" id="857417"/>
    <lineage>
        <taxon>Bacteria</taxon>
        <taxon>Bacillati</taxon>
        <taxon>Actinomycetota</taxon>
        <taxon>Actinomycetes</taxon>
        <taxon>Micrococcales</taxon>
        <taxon>Intrasporangiaceae</taxon>
        <taxon>Janibacter</taxon>
    </lineage>
</organism>
<dbReference type="Proteomes" id="UP000182938">
    <property type="component" value="Chromosome"/>
</dbReference>
<dbReference type="InterPro" id="IPR036390">
    <property type="entry name" value="WH_DNA-bd_sf"/>
</dbReference>
<dbReference type="Pfam" id="PF03551">
    <property type="entry name" value="PadR"/>
    <property type="match status" value="1"/>
</dbReference>
<evidence type="ECO:0000259" key="1">
    <source>
        <dbReference type="Pfam" id="PF03551"/>
    </source>
</evidence>
<feature type="domain" description="Transcription regulator PadR C-terminal" evidence="2">
    <location>
        <begin position="107"/>
        <end position="168"/>
    </location>
</feature>
<accession>A0A1L3MIK4</accession>
<dbReference type="InterPro" id="IPR018309">
    <property type="entry name" value="Tscrpt_reg_PadR_C"/>
</dbReference>
<dbReference type="KEGG" id="jte:ASJ30_12000"/>
<feature type="domain" description="Transcription regulator PadR N-terminal" evidence="1">
    <location>
        <begin position="8"/>
        <end position="79"/>
    </location>
</feature>
<dbReference type="PANTHER" id="PTHR43252:SF6">
    <property type="entry name" value="NEGATIVE TRANSCRIPTION REGULATOR PADR"/>
    <property type="match status" value="1"/>
</dbReference>
<dbReference type="Gene3D" id="1.10.10.10">
    <property type="entry name" value="Winged helix-like DNA-binding domain superfamily/Winged helix DNA-binding domain"/>
    <property type="match status" value="1"/>
</dbReference>
<dbReference type="InterPro" id="IPR036388">
    <property type="entry name" value="WH-like_DNA-bd_sf"/>
</dbReference>
<dbReference type="RefSeq" id="WP_072625317.1">
    <property type="nucleotide sequence ID" value="NZ_CP013290.1"/>
</dbReference>